<feature type="region of interest" description="Disordered" evidence="2">
    <location>
        <begin position="1"/>
        <end position="22"/>
    </location>
</feature>
<proteinExistence type="predicted"/>
<evidence type="ECO:0000256" key="2">
    <source>
        <dbReference type="SAM" id="MobiDB-lite"/>
    </source>
</evidence>
<protein>
    <submittedName>
        <fullName evidence="3">Uncharacterized protein</fullName>
    </submittedName>
</protein>
<feature type="compositionally biased region" description="Polar residues" evidence="2">
    <location>
        <begin position="1"/>
        <end position="14"/>
    </location>
</feature>
<comment type="caution">
    <text evidence="3">The sequence shown here is derived from an EMBL/GenBank/DDBJ whole genome shotgun (WGS) entry which is preliminary data.</text>
</comment>
<gene>
    <name evidence="3" type="ORF">VNI00_007258</name>
</gene>
<reference evidence="3 4" key="1">
    <citation type="submission" date="2024-01" db="EMBL/GenBank/DDBJ databases">
        <title>A draft genome for a cacao thread blight-causing isolate of Paramarasmius palmivorus.</title>
        <authorList>
            <person name="Baruah I.K."/>
            <person name="Bukari Y."/>
            <person name="Amoako-Attah I."/>
            <person name="Meinhardt L.W."/>
            <person name="Bailey B.A."/>
            <person name="Cohen S.P."/>
        </authorList>
    </citation>
    <scope>NUCLEOTIDE SEQUENCE [LARGE SCALE GENOMIC DNA]</scope>
    <source>
        <strain evidence="3 4">GH-12</strain>
    </source>
</reference>
<sequence>MTPEQSTTPPTTRTHGFLLNTERTPPLPYIPLPTVARVDKIFEKVDDLSDELWEMAKELEDAKQLLVCKEKEIESLRSALKASKIREEELMGSKKKEQRVKREKVTRFVHGLDGDLWVLEKILRMVKEAEEV</sequence>
<evidence type="ECO:0000256" key="1">
    <source>
        <dbReference type="SAM" id="Coils"/>
    </source>
</evidence>
<evidence type="ECO:0000313" key="4">
    <source>
        <dbReference type="Proteomes" id="UP001383192"/>
    </source>
</evidence>
<name>A0AAW0D2I9_9AGAR</name>
<evidence type="ECO:0000313" key="3">
    <source>
        <dbReference type="EMBL" id="KAK7045843.1"/>
    </source>
</evidence>
<keyword evidence="1" id="KW-0175">Coiled coil</keyword>
<dbReference type="AlphaFoldDB" id="A0AAW0D2I9"/>
<accession>A0AAW0D2I9</accession>
<feature type="coiled-coil region" evidence="1">
    <location>
        <begin position="45"/>
        <end position="79"/>
    </location>
</feature>
<keyword evidence="4" id="KW-1185">Reference proteome</keyword>
<dbReference type="Proteomes" id="UP001383192">
    <property type="component" value="Unassembled WGS sequence"/>
</dbReference>
<dbReference type="EMBL" id="JAYKXP010000023">
    <property type="protein sequence ID" value="KAK7045843.1"/>
    <property type="molecule type" value="Genomic_DNA"/>
</dbReference>
<organism evidence="3 4">
    <name type="scientific">Paramarasmius palmivorus</name>
    <dbReference type="NCBI Taxonomy" id="297713"/>
    <lineage>
        <taxon>Eukaryota</taxon>
        <taxon>Fungi</taxon>
        <taxon>Dikarya</taxon>
        <taxon>Basidiomycota</taxon>
        <taxon>Agaricomycotina</taxon>
        <taxon>Agaricomycetes</taxon>
        <taxon>Agaricomycetidae</taxon>
        <taxon>Agaricales</taxon>
        <taxon>Marasmiineae</taxon>
        <taxon>Marasmiaceae</taxon>
        <taxon>Paramarasmius</taxon>
    </lineage>
</organism>